<comment type="caution">
    <text evidence="7">The sequence shown here is derived from an EMBL/GenBank/DDBJ whole genome shotgun (WGS) entry which is preliminary data.</text>
</comment>
<evidence type="ECO:0000313" key="8">
    <source>
        <dbReference type="Proteomes" id="UP001501169"/>
    </source>
</evidence>
<accession>A0ABP3NJ47</accession>
<evidence type="ECO:0000256" key="1">
    <source>
        <dbReference type="ARBA" id="ARBA00004442"/>
    </source>
</evidence>
<keyword evidence="8" id="KW-1185">Reference proteome</keyword>
<proteinExistence type="inferred from homology"/>
<sequence>MRLIAAVMLLCLGLAIPVLAEDVSWQLGAGVAYSQLPDYPGASQRQHYLLPFPYFTYRSDKITLNRSEALGQLFANGNFTLNLSLAAALPVNSDDNAARQDMPDLLWLTEIGPTADYQLFQSDTSRLQLRLPVRKAIATDIQHWQDAGWRVEPQLRWQQNLVSNVHWTSQFAINWSNKRYHQYLYGVAPVYATAERPQYDASSGYAGWRWSNGVTWQRKRWWLGAFIRYDNLQGASFEHSPLLQREHNVSFGVALAWIFKQQGHYYE</sequence>
<dbReference type="RefSeq" id="WP_226766196.1">
    <property type="nucleotide sequence ID" value="NZ_BAAAEO010000002.1"/>
</dbReference>
<dbReference type="Proteomes" id="UP001501169">
    <property type="component" value="Unassembled WGS sequence"/>
</dbReference>
<dbReference type="PANTHER" id="PTHR38776">
    <property type="entry name" value="MLTA-INTERACTING PROTEIN-RELATED"/>
    <property type="match status" value="1"/>
</dbReference>
<keyword evidence="4" id="KW-0472">Membrane</keyword>
<gene>
    <name evidence="7" type="ORF">GCM10009098_11940</name>
</gene>
<comment type="similarity">
    <text evidence="2">Belongs to the MipA/OmpV family.</text>
</comment>
<evidence type="ECO:0000256" key="3">
    <source>
        <dbReference type="ARBA" id="ARBA00022729"/>
    </source>
</evidence>
<dbReference type="PANTHER" id="PTHR38776:SF1">
    <property type="entry name" value="MLTA-INTERACTING PROTEIN-RELATED"/>
    <property type="match status" value="1"/>
</dbReference>
<feature type="signal peptide" evidence="6">
    <location>
        <begin position="1"/>
        <end position="20"/>
    </location>
</feature>
<dbReference type="InterPro" id="IPR010583">
    <property type="entry name" value="MipA"/>
</dbReference>
<comment type="subcellular location">
    <subcellularLocation>
        <location evidence="1">Cell outer membrane</location>
    </subcellularLocation>
</comment>
<evidence type="ECO:0000256" key="6">
    <source>
        <dbReference type="SAM" id="SignalP"/>
    </source>
</evidence>
<evidence type="ECO:0000256" key="4">
    <source>
        <dbReference type="ARBA" id="ARBA00023136"/>
    </source>
</evidence>
<name>A0ABP3NJ47_9GAMM</name>
<evidence type="ECO:0000256" key="5">
    <source>
        <dbReference type="ARBA" id="ARBA00023237"/>
    </source>
</evidence>
<dbReference type="Pfam" id="PF06629">
    <property type="entry name" value="MipA"/>
    <property type="match status" value="1"/>
</dbReference>
<dbReference type="EMBL" id="BAAAEO010000002">
    <property type="protein sequence ID" value="GAA0545965.1"/>
    <property type="molecule type" value="Genomic_DNA"/>
</dbReference>
<organism evidence="7 8">
    <name type="scientific">Rheinheimera aquimaris</name>
    <dbReference type="NCBI Taxonomy" id="412437"/>
    <lineage>
        <taxon>Bacteria</taxon>
        <taxon>Pseudomonadati</taxon>
        <taxon>Pseudomonadota</taxon>
        <taxon>Gammaproteobacteria</taxon>
        <taxon>Chromatiales</taxon>
        <taxon>Chromatiaceae</taxon>
        <taxon>Rheinheimera</taxon>
    </lineage>
</organism>
<protein>
    <recommendedName>
        <fullName evidence="9">MipA/OmpV family protein</fullName>
    </recommendedName>
</protein>
<keyword evidence="5" id="KW-0998">Cell outer membrane</keyword>
<evidence type="ECO:0000256" key="2">
    <source>
        <dbReference type="ARBA" id="ARBA00005722"/>
    </source>
</evidence>
<evidence type="ECO:0008006" key="9">
    <source>
        <dbReference type="Google" id="ProtNLM"/>
    </source>
</evidence>
<keyword evidence="3 6" id="KW-0732">Signal</keyword>
<reference evidence="8" key="1">
    <citation type="journal article" date="2019" name="Int. J. Syst. Evol. Microbiol.">
        <title>The Global Catalogue of Microorganisms (GCM) 10K type strain sequencing project: providing services to taxonomists for standard genome sequencing and annotation.</title>
        <authorList>
            <consortium name="The Broad Institute Genomics Platform"/>
            <consortium name="The Broad Institute Genome Sequencing Center for Infectious Disease"/>
            <person name="Wu L."/>
            <person name="Ma J."/>
        </authorList>
    </citation>
    <scope>NUCLEOTIDE SEQUENCE [LARGE SCALE GENOMIC DNA]</scope>
    <source>
        <strain evidence="8">JCM 14331</strain>
    </source>
</reference>
<evidence type="ECO:0000313" key="7">
    <source>
        <dbReference type="EMBL" id="GAA0545965.1"/>
    </source>
</evidence>
<feature type="chain" id="PRO_5045905843" description="MipA/OmpV family protein" evidence="6">
    <location>
        <begin position="21"/>
        <end position="267"/>
    </location>
</feature>